<dbReference type="SUPFAM" id="SSF56281">
    <property type="entry name" value="Metallo-hydrolase/oxidoreductase"/>
    <property type="match status" value="1"/>
</dbReference>
<evidence type="ECO:0000313" key="2">
    <source>
        <dbReference type="Proteomes" id="UP000182811"/>
    </source>
</evidence>
<gene>
    <name evidence="1" type="ORF">MOTE_23800</name>
</gene>
<dbReference type="EMBL" id="MDDC01000024">
    <property type="protein sequence ID" value="OIQ55880.1"/>
    <property type="molecule type" value="Genomic_DNA"/>
</dbReference>
<protein>
    <recommendedName>
        <fullName evidence="3">Metallo-beta-lactamase domain-containing protein</fullName>
    </recommendedName>
</protein>
<proteinExistence type="predicted"/>
<organism evidence="1 2">
    <name type="scientific">Neomoorella thermoacetica</name>
    <name type="common">Clostridium thermoaceticum</name>
    <dbReference type="NCBI Taxonomy" id="1525"/>
    <lineage>
        <taxon>Bacteria</taxon>
        <taxon>Bacillati</taxon>
        <taxon>Bacillota</taxon>
        <taxon>Clostridia</taxon>
        <taxon>Neomoorellales</taxon>
        <taxon>Neomoorellaceae</taxon>
        <taxon>Neomoorella</taxon>
    </lineage>
</organism>
<evidence type="ECO:0008006" key="3">
    <source>
        <dbReference type="Google" id="ProtNLM"/>
    </source>
</evidence>
<name>A0A1J5NBV2_NEOTH</name>
<evidence type="ECO:0000313" key="1">
    <source>
        <dbReference type="EMBL" id="OIQ55880.1"/>
    </source>
</evidence>
<dbReference type="Proteomes" id="UP000182811">
    <property type="component" value="Unassembled WGS sequence"/>
</dbReference>
<comment type="caution">
    <text evidence="1">The sequence shown here is derived from an EMBL/GenBank/DDBJ whole genome shotgun (WGS) entry which is preliminary data.</text>
</comment>
<dbReference type="Gene3D" id="3.60.15.10">
    <property type="entry name" value="Ribonuclease Z/Hydroxyacylglutathione hydrolase-like"/>
    <property type="match status" value="1"/>
</dbReference>
<reference evidence="1 2" key="1">
    <citation type="submission" date="2016-08" db="EMBL/GenBank/DDBJ databases">
        <title>Genome-based comparison of Moorella thermoacetic strains.</title>
        <authorList>
            <person name="Poehlein A."/>
            <person name="Bengelsdorf F.R."/>
            <person name="Esser C."/>
            <person name="Duerre P."/>
            <person name="Daniel R."/>
        </authorList>
    </citation>
    <scope>NUCLEOTIDE SEQUENCE [LARGE SCALE GENOMIC DNA]</scope>
    <source>
        <strain evidence="1 2">DSM 21394</strain>
    </source>
</reference>
<dbReference type="AlphaFoldDB" id="A0A1J5NBV2"/>
<dbReference type="InterPro" id="IPR036866">
    <property type="entry name" value="RibonucZ/Hydroxyglut_hydro"/>
</dbReference>
<accession>A0A1J5NBV2</accession>
<sequence>MYFDEFLNPRPTFGFSDMLALGILPPLKGLYRPDLEYPGIWDKYYGHQLFREVEVQGVLLSHAHYDHCGHFSYLREDVPVFTSLTSALTCKALQDTGGGARLQEICYTVRRELKGGLLKATDYRKFPHEQASLSGLLEYGHCS</sequence>